<evidence type="ECO:0000313" key="2">
    <source>
        <dbReference type="EMBL" id="CUQ91028.1"/>
    </source>
</evidence>
<accession>A0A175A2K0</accession>
<name>A0A175A2K0_9FIRM</name>
<keyword evidence="1" id="KW-0812">Transmembrane</keyword>
<keyword evidence="1" id="KW-0472">Membrane</keyword>
<proteinExistence type="predicted"/>
<feature type="transmembrane region" description="Helical" evidence="1">
    <location>
        <begin position="12"/>
        <end position="36"/>
    </location>
</feature>
<evidence type="ECO:0000313" key="3">
    <source>
        <dbReference type="Proteomes" id="UP000095662"/>
    </source>
</evidence>
<dbReference type="Proteomes" id="UP000095662">
    <property type="component" value="Unassembled WGS sequence"/>
</dbReference>
<protein>
    <submittedName>
        <fullName evidence="2">Uncharacterized protein</fullName>
    </submittedName>
</protein>
<dbReference type="AlphaFoldDB" id="A0A175A2K0"/>
<reference evidence="2 3" key="1">
    <citation type="submission" date="2015-09" db="EMBL/GenBank/DDBJ databases">
        <authorList>
            <consortium name="Pathogen Informatics"/>
        </authorList>
    </citation>
    <scope>NUCLEOTIDE SEQUENCE [LARGE SCALE GENOMIC DNA]</scope>
    <source>
        <strain evidence="2 3">2789STDY5834928</strain>
    </source>
</reference>
<sequence length="37" mass="4077">MKQKNRERLGIGMKIGAGVLALIMIIGVVIQGFMYLN</sequence>
<keyword evidence="1" id="KW-1133">Transmembrane helix</keyword>
<organism evidence="2 3">
    <name type="scientific">[Eubacterium] siraeum</name>
    <dbReference type="NCBI Taxonomy" id="39492"/>
    <lineage>
        <taxon>Bacteria</taxon>
        <taxon>Bacillati</taxon>
        <taxon>Bacillota</taxon>
        <taxon>Clostridia</taxon>
        <taxon>Eubacteriales</taxon>
        <taxon>Oscillospiraceae</taxon>
        <taxon>Oscillospiraceae incertae sedis</taxon>
    </lineage>
</organism>
<gene>
    <name evidence="2" type="ORF">ERS852540_02256</name>
</gene>
<dbReference type="EMBL" id="CZBY01000022">
    <property type="protein sequence ID" value="CUQ91028.1"/>
    <property type="molecule type" value="Genomic_DNA"/>
</dbReference>
<evidence type="ECO:0000256" key="1">
    <source>
        <dbReference type="SAM" id="Phobius"/>
    </source>
</evidence>